<gene>
    <name evidence="1" type="ORF">F2P44_11630</name>
</gene>
<sequence length="190" mass="21877">MRWVSATRSRVYCLFLPMRRHRPSMHCSLLDGREENGLSNMNMRFEKPTFDLLRKMGWTEHRAVDPAPFLACLLADGYEPFPKIKPFLQRFGGLSGDMPAYRVAGAFDRIDFHPAHAISCTCREQVTAYEARVHEKLLPVGMAYNRYMTLLLSQTGRLFGGYDDFLCLIGNDVQEAMSNLFERRDMPEVS</sequence>
<proteinExistence type="predicted"/>
<evidence type="ECO:0000313" key="2">
    <source>
        <dbReference type="Proteomes" id="UP000621455"/>
    </source>
</evidence>
<dbReference type="Proteomes" id="UP000621455">
    <property type="component" value="Unassembled WGS sequence"/>
</dbReference>
<protein>
    <submittedName>
        <fullName evidence="1">Uncharacterized protein</fullName>
    </submittedName>
</protein>
<dbReference type="EMBL" id="WHJG01000009">
    <property type="protein sequence ID" value="NHZ79921.1"/>
    <property type="molecule type" value="Genomic_DNA"/>
</dbReference>
<comment type="caution">
    <text evidence="1">The sequence shown here is derived from an EMBL/GenBank/DDBJ whole genome shotgun (WGS) entry which is preliminary data.</text>
</comment>
<accession>A0ABX0N3L9</accession>
<dbReference type="Pfam" id="PF14433">
    <property type="entry name" value="SUKH-3"/>
    <property type="match status" value="1"/>
</dbReference>
<organism evidence="1 2">
    <name type="scientific">Massilia frigida</name>
    <dbReference type="NCBI Taxonomy" id="2609281"/>
    <lineage>
        <taxon>Bacteria</taxon>
        <taxon>Pseudomonadati</taxon>
        <taxon>Pseudomonadota</taxon>
        <taxon>Betaproteobacteria</taxon>
        <taxon>Burkholderiales</taxon>
        <taxon>Oxalobacteraceae</taxon>
        <taxon>Telluria group</taxon>
        <taxon>Massilia</taxon>
    </lineage>
</organism>
<name>A0ABX0N3L9_9BURK</name>
<keyword evidence="2" id="KW-1185">Reference proteome</keyword>
<evidence type="ECO:0000313" key="1">
    <source>
        <dbReference type="EMBL" id="NHZ79921.1"/>
    </source>
</evidence>
<reference evidence="1 2" key="1">
    <citation type="submission" date="2019-10" db="EMBL/GenBank/DDBJ databases">
        <title>Taxonomy of Antarctic Massilia spp.: description of Massilia rubra sp. nov., Massilia aquatica sp. nov., Massilia mucilaginosa sp. nov., Massilia frigida sp. nov. isolated from streams, lakes and regoliths.</title>
        <authorList>
            <person name="Holochova P."/>
            <person name="Sedlacek I."/>
            <person name="Kralova S."/>
            <person name="Maslanova I."/>
            <person name="Busse H.-J."/>
            <person name="Stankova E."/>
            <person name="Vrbovska V."/>
            <person name="Kovarovic V."/>
            <person name="Bartak M."/>
            <person name="Svec P."/>
            <person name="Pantucek R."/>
        </authorList>
    </citation>
    <scope>NUCLEOTIDE SEQUENCE [LARGE SCALE GENOMIC DNA]</scope>
    <source>
        <strain evidence="1 2">CCM 8695</strain>
    </source>
</reference>
<dbReference type="InterPro" id="IPR025850">
    <property type="entry name" value="SUKH-3"/>
</dbReference>